<dbReference type="Pfam" id="PF13276">
    <property type="entry name" value="HTH_21"/>
    <property type="match status" value="1"/>
</dbReference>
<protein>
    <submittedName>
        <fullName evidence="2">Transposase</fullName>
    </submittedName>
</protein>
<dbReference type="InterPro" id="IPR050900">
    <property type="entry name" value="Transposase_IS3/IS150/IS904"/>
</dbReference>
<gene>
    <name evidence="2" type="ORF">EK398_19200</name>
</gene>
<comment type="caution">
    <text evidence="2">The sequence shown here is derived from an EMBL/GenBank/DDBJ whole genome shotgun (WGS) entry which is preliminary data.</text>
</comment>
<organism evidence="2 3">
    <name type="scientific">Enterococcus avium</name>
    <name type="common">Streptococcus avium</name>
    <dbReference type="NCBI Taxonomy" id="33945"/>
    <lineage>
        <taxon>Bacteria</taxon>
        <taxon>Bacillati</taxon>
        <taxon>Bacillota</taxon>
        <taxon>Bacilli</taxon>
        <taxon>Lactobacillales</taxon>
        <taxon>Enterococcaceae</taxon>
        <taxon>Enterococcus</taxon>
    </lineage>
</organism>
<dbReference type="AlphaFoldDB" id="A0A437UG59"/>
<dbReference type="PANTHER" id="PTHR46889:SF4">
    <property type="entry name" value="TRANSPOSASE INSO FOR INSERTION SEQUENCE ELEMENT IS911B-RELATED"/>
    <property type="match status" value="1"/>
</dbReference>
<dbReference type="PANTHER" id="PTHR46889">
    <property type="entry name" value="TRANSPOSASE INSF FOR INSERTION SEQUENCE IS3B-RELATED"/>
    <property type="match status" value="1"/>
</dbReference>
<accession>A0A437UG59</accession>
<evidence type="ECO:0000313" key="2">
    <source>
        <dbReference type="EMBL" id="RVU92625.1"/>
    </source>
</evidence>
<proteinExistence type="predicted"/>
<sequence length="124" mass="14538">MCKIMNVTRSAYLRWIKHPYSERTLENMSLAKVIRDIHDELPEKGYRSINDILNREHDIHVNDKRVLRICRHEGIQSTIKHSANSITKRADQPYHTAENILDREFSAESPNQKMANRCNGIQVL</sequence>
<dbReference type="Proteomes" id="UP000288388">
    <property type="component" value="Unassembled WGS sequence"/>
</dbReference>
<dbReference type="EMBL" id="RYZS01000002">
    <property type="protein sequence ID" value="RVU92625.1"/>
    <property type="molecule type" value="Genomic_DNA"/>
</dbReference>
<dbReference type="InterPro" id="IPR025948">
    <property type="entry name" value="HTH-like_dom"/>
</dbReference>
<reference evidence="2 3" key="1">
    <citation type="submission" date="2018-12" db="EMBL/GenBank/DDBJ databases">
        <title>A novel vanA-carrying plasmid in a clinical isolate of Enterococcus avium.</title>
        <authorList>
            <person name="Bernasconi O.J."/>
            <person name="Luzzaro F."/>
            <person name="Endimiani A."/>
        </authorList>
    </citation>
    <scope>NUCLEOTIDE SEQUENCE [LARGE SCALE GENOMIC DNA]</scope>
    <source>
        <strain evidence="2 3">LC0559/18</strain>
    </source>
</reference>
<evidence type="ECO:0000259" key="1">
    <source>
        <dbReference type="Pfam" id="PF13276"/>
    </source>
</evidence>
<dbReference type="RefSeq" id="WP_127979786.1">
    <property type="nucleotide sequence ID" value="NZ_RYZS01000002.1"/>
</dbReference>
<feature type="domain" description="HTH-like" evidence="1">
    <location>
        <begin position="30"/>
        <end position="81"/>
    </location>
</feature>
<evidence type="ECO:0000313" key="3">
    <source>
        <dbReference type="Proteomes" id="UP000288388"/>
    </source>
</evidence>
<name>A0A437UG59_ENTAV</name>